<dbReference type="AlphaFoldDB" id="A0A1G9DZN8"/>
<dbReference type="STRING" id="990712.SAMN05216257_10490"/>
<dbReference type="Proteomes" id="UP000199328">
    <property type="component" value="Unassembled WGS sequence"/>
</dbReference>
<protein>
    <submittedName>
        <fullName evidence="1">Uncharacterized protein</fullName>
    </submittedName>
</protein>
<accession>A0A1G9DZN8</accession>
<dbReference type="OrthoDB" id="8410231at2"/>
<keyword evidence="2" id="KW-1185">Reference proteome</keyword>
<gene>
    <name evidence="1" type="ORF">SAMN05216257_10490</name>
</gene>
<sequence>MSALETAIRALFADRNMADDATWLPGGAGPGIPVRIIRARPEELVDWQGTVAVGDGYVVRVPVGSVPDLAIGDRFEIGGETVEVVGEPRRDERRLVWTAEVRPV</sequence>
<dbReference type="InterPro" id="IPR008018">
    <property type="entry name" value="Phage_tail_attach_FII"/>
</dbReference>
<proteinExistence type="predicted"/>
<dbReference type="Pfam" id="PF05354">
    <property type="entry name" value="Phage_attach"/>
    <property type="match status" value="1"/>
</dbReference>
<dbReference type="GO" id="GO:0019068">
    <property type="term" value="P:virion assembly"/>
    <property type="evidence" value="ECO:0007669"/>
    <property type="project" value="InterPro"/>
</dbReference>
<evidence type="ECO:0000313" key="1">
    <source>
        <dbReference type="EMBL" id="SDK69325.1"/>
    </source>
</evidence>
<evidence type="ECO:0000313" key="2">
    <source>
        <dbReference type="Proteomes" id="UP000199328"/>
    </source>
</evidence>
<name>A0A1G9DZN8_9RHOB</name>
<reference evidence="2" key="1">
    <citation type="submission" date="2016-10" db="EMBL/GenBank/DDBJ databases">
        <authorList>
            <person name="Varghese N."/>
            <person name="Submissions S."/>
        </authorList>
    </citation>
    <scope>NUCLEOTIDE SEQUENCE [LARGE SCALE GENOMIC DNA]</scope>
    <source>
        <strain evidence="2">CGMCC 1.10789</strain>
    </source>
</reference>
<organism evidence="1 2">
    <name type="scientific">Meinhardsimonia xiamenensis</name>
    <dbReference type="NCBI Taxonomy" id="990712"/>
    <lineage>
        <taxon>Bacteria</taxon>
        <taxon>Pseudomonadati</taxon>
        <taxon>Pseudomonadota</taxon>
        <taxon>Alphaproteobacteria</taxon>
        <taxon>Rhodobacterales</taxon>
        <taxon>Paracoccaceae</taxon>
        <taxon>Meinhardsimonia</taxon>
    </lineage>
</organism>
<dbReference type="EMBL" id="FNFV01000004">
    <property type="protein sequence ID" value="SDK69325.1"/>
    <property type="molecule type" value="Genomic_DNA"/>
</dbReference>
<dbReference type="RefSeq" id="WP_092500319.1">
    <property type="nucleotide sequence ID" value="NZ_FNFV01000004.1"/>
</dbReference>